<dbReference type="WBParaSite" id="ES5_v2.g7584.t1">
    <property type="protein sequence ID" value="ES5_v2.g7584.t1"/>
    <property type="gene ID" value="ES5_v2.g7584"/>
</dbReference>
<organism evidence="1 2">
    <name type="scientific">Panagrolaimus sp. ES5</name>
    <dbReference type="NCBI Taxonomy" id="591445"/>
    <lineage>
        <taxon>Eukaryota</taxon>
        <taxon>Metazoa</taxon>
        <taxon>Ecdysozoa</taxon>
        <taxon>Nematoda</taxon>
        <taxon>Chromadorea</taxon>
        <taxon>Rhabditida</taxon>
        <taxon>Tylenchina</taxon>
        <taxon>Panagrolaimomorpha</taxon>
        <taxon>Panagrolaimoidea</taxon>
        <taxon>Panagrolaimidae</taxon>
        <taxon>Panagrolaimus</taxon>
    </lineage>
</organism>
<protein>
    <submittedName>
        <fullName evidence="2">Uncharacterized protein</fullName>
    </submittedName>
</protein>
<accession>A0AC34GSH4</accession>
<reference evidence="2" key="1">
    <citation type="submission" date="2022-11" db="UniProtKB">
        <authorList>
            <consortium name="WormBaseParasite"/>
        </authorList>
    </citation>
    <scope>IDENTIFICATION</scope>
</reference>
<evidence type="ECO:0000313" key="2">
    <source>
        <dbReference type="WBParaSite" id="ES5_v2.g7584.t1"/>
    </source>
</evidence>
<dbReference type="Proteomes" id="UP000887579">
    <property type="component" value="Unplaced"/>
</dbReference>
<evidence type="ECO:0000313" key="1">
    <source>
        <dbReference type="Proteomes" id="UP000887579"/>
    </source>
</evidence>
<proteinExistence type="predicted"/>
<name>A0AC34GSH4_9BILA</name>
<sequence length="76" mass="8797">MHCTMDTSSRNQEYFNKIQDITPHFGREIMNEVKEGIKEVVEKVQGNNSRRSSESKDSRRSSESKDSRRSSESSNI</sequence>